<gene>
    <name evidence="1" type="ORF">C2845_PM07G40490</name>
</gene>
<protein>
    <submittedName>
        <fullName evidence="1">Uncharacterized protein</fullName>
    </submittedName>
</protein>
<reference evidence="2" key="1">
    <citation type="journal article" date="2019" name="Nat. Commun.">
        <title>The genome of broomcorn millet.</title>
        <authorList>
            <person name="Zou C."/>
            <person name="Miki D."/>
            <person name="Li D."/>
            <person name="Tang Q."/>
            <person name="Xiao L."/>
            <person name="Rajput S."/>
            <person name="Deng P."/>
            <person name="Jia W."/>
            <person name="Huang R."/>
            <person name="Zhang M."/>
            <person name="Sun Y."/>
            <person name="Hu J."/>
            <person name="Fu X."/>
            <person name="Schnable P.S."/>
            <person name="Li F."/>
            <person name="Zhang H."/>
            <person name="Feng B."/>
            <person name="Zhu X."/>
            <person name="Liu R."/>
            <person name="Schnable J.C."/>
            <person name="Zhu J.-K."/>
            <person name="Zhang H."/>
        </authorList>
    </citation>
    <scope>NUCLEOTIDE SEQUENCE [LARGE SCALE GENOMIC DNA]</scope>
</reference>
<comment type="caution">
    <text evidence="1">The sequence shown here is derived from an EMBL/GenBank/DDBJ whole genome shotgun (WGS) entry which is preliminary data.</text>
</comment>
<dbReference type="PANTHER" id="PTHR33086:SF73">
    <property type="entry name" value="OS01G0245901 PROTEIN"/>
    <property type="match status" value="1"/>
</dbReference>
<dbReference type="EMBL" id="PQIB02000004">
    <property type="protein sequence ID" value="RLN23143.1"/>
    <property type="molecule type" value="Genomic_DNA"/>
</dbReference>
<evidence type="ECO:0000313" key="2">
    <source>
        <dbReference type="Proteomes" id="UP000275267"/>
    </source>
</evidence>
<dbReference type="Proteomes" id="UP000275267">
    <property type="component" value="Unassembled WGS sequence"/>
</dbReference>
<keyword evidence="2" id="KW-1185">Reference proteome</keyword>
<evidence type="ECO:0000313" key="1">
    <source>
        <dbReference type="EMBL" id="RLN23143.1"/>
    </source>
</evidence>
<accession>A0A3L6SNP2</accession>
<name>A0A3L6SNP2_PANMI</name>
<sequence>MGLYELIALIHRNRDPTGMYWAHPTYKAAGLPTKIPVLALIHPDNPAVVYFFLDHHLFGVDLRDRTVVACDLYHLVNPPTDLVSTSFVHAWQLPKALHSPYAAGQGYIKLLEAVD</sequence>
<dbReference type="AlphaFoldDB" id="A0A3L6SNP2"/>
<dbReference type="PANTHER" id="PTHR33086">
    <property type="entry name" value="OS05G0468200 PROTEIN-RELATED"/>
    <property type="match status" value="1"/>
</dbReference>
<dbReference type="OrthoDB" id="647954at2759"/>
<dbReference type="STRING" id="4540.A0A3L6SNP2"/>
<organism evidence="1 2">
    <name type="scientific">Panicum miliaceum</name>
    <name type="common">Proso millet</name>
    <name type="synonym">Broomcorn millet</name>
    <dbReference type="NCBI Taxonomy" id="4540"/>
    <lineage>
        <taxon>Eukaryota</taxon>
        <taxon>Viridiplantae</taxon>
        <taxon>Streptophyta</taxon>
        <taxon>Embryophyta</taxon>
        <taxon>Tracheophyta</taxon>
        <taxon>Spermatophyta</taxon>
        <taxon>Magnoliopsida</taxon>
        <taxon>Liliopsida</taxon>
        <taxon>Poales</taxon>
        <taxon>Poaceae</taxon>
        <taxon>PACMAD clade</taxon>
        <taxon>Panicoideae</taxon>
        <taxon>Panicodae</taxon>
        <taxon>Paniceae</taxon>
        <taxon>Panicinae</taxon>
        <taxon>Panicum</taxon>
        <taxon>Panicum sect. Panicum</taxon>
    </lineage>
</organism>
<proteinExistence type="predicted"/>